<dbReference type="GO" id="GO:0004556">
    <property type="term" value="F:alpha-amylase activity"/>
    <property type="evidence" value="ECO:0007669"/>
    <property type="project" value="TreeGrafter"/>
</dbReference>
<accession>A0A560EC36</accession>
<keyword evidence="2" id="KW-0378">Hydrolase</keyword>
<dbReference type="InterPro" id="IPR006047">
    <property type="entry name" value="GH13_cat_dom"/>
</dbReference>
<dbReference type="STRING" id="1803665.GCA_001641335_03296"/>
<name>A0A560EC36_9BRAD</name>
<comment type="similarity">
    <text evidence="1">Belongs to the glycosyl hydrolase 13 family.</text>
</comment>
<dbReference type="GO" id="GO:0009313">
    <property type="term" value="P:oligosaccharide catabolic process"/>
    <property type="evidence" value="ECO:0007669"/>
    <property type="project" value="TreeGrafter"/>
</dbReference>
<evidence type="ECO:0000256" key="2">
    <source>
        <dbReference type="ARBA" id="ARBA00022801"/>
    </source>
</evidence>
<feature type="domain" description="Glycosyl hydrolase family 13 catalytic" evidence="4">
    <location>
        <begin position="60"/>
        <end position="438"/>
    </location>
</feature>
<evidence type="ECO:0000313" key="5">
    <source>
        <dbReference type="EMBL" id="TWB06932.1"/>
    </source>
</evidence>
<organism evidence="5 6">
    <name type="scientific">Bradyrhizobium stylosanthis</name>
    <dbReference type="NCBI Taxonomy" id="1803665"/>
    <lineage>
        <taxon>Bacteria</taxon>
        <taxon>Pseudomonadati</taxon>
        <taxon>Pseudomonadota</taxon>
        <taxon>Alphaproteobacteria</taxon>
        <taxon>Hyphomicrobiales</taxon>
        <taxon>Nitrobacteraceae</taxon>
        <taxon>Bradyrhizobium</taxon>
    </lineage>
</organism>
<comment type="caution">
    <text evidence="5">The sequence shown here is derived from an EMBL/GenBank/DDBJ whole genome shotgun (WGS) entry which is preliminary data.</text>
</comment>
<dbReference type="SUPFAM" id="SSF51445">
    <property type="entry name" value="(Trans)glycosidases"/>
    <property type="match status" value="1"/>
</dbReference>
<dbReference type="InterPro" id="IPR045857">
    <property type="entry name" value="O16G_dom_2"/>
</dbReference>
<sequence>MIAAAHVTEPSQSPVGLDPRRELLCEPLARSRVAFRAKYIRGTILAQSDDNWWRDGVFYQIYPRSYQDSDGDGVGDLAGILQRLPYVKSLGVDAIWLSPIFLSPMADFGYDISDYTGIEPLFGTMDDFDALLAAAHDNGLKLILDLVPNHTSDQHPWFVESRASRDNPKRDWYIWRDPAPDGGVPNNWLSEFGGSAWQFDETTGQYYYHAFLAQQPDLNWRNPDVRAAIYDAMRFWLDKGVDGFRVDVIWHLIKDADFRDNPPNPHYVEGRPPNEKILTQYSTDQDEVHDVIAEMRRVTDAYSARVLIGEIYLPLHRLMAYYGNDLTGAQMPFNFALLSTFWSARSIEKIVEDYEKALPKGAWPNWVLGNHDRPRVASRVGPEQARVAAMLLLTLRGTPTLYYGDEIGMHQLAIASEDVRDPFEKNVPGIGVGRDGCRTPMQWDSSNFAGFSQARPWLPLPEDHIRENVAHLEADPGSILNLYKRLIALRRDCPPLVAGDYHPISAQGDLLIYRREAAGKSVIAVLNLGPDPIAVTTSAIRFGSEILLSTFLDREGEKLEGVLDLRGNEGVIVGLP</sequence>
<keyword evidence="3" id="KW-0326">Glycosidase</keyword>
<dbReference type="AlphaFoldDB" id="A0A560EC36"/>
<dbReference type="EMBL" id="VITK01000001">
    <property type="protein sequence ID" value="TWB06932.1"/>
    <property type="molecule type" value="Genomic_DNA"/>
</dbReference>
<dbReference type="Proteomes" id="UP000319949">
    <property type="component" value="Unassembled WGS sequence"/>
</dbReference>
<dbReference type="FunFam" id="3.90.400.10:FF:000002">
    <property type="entry name" value="Sucrose isomerase"/>
    <property type="match status" value="1"/>
</dbReference>
<proteinExistence type="inferred from homology"/>
<dbReference type="Gene3D" id="3.20.20.80">
    <property type="entry name" value="Glycosidases"/>
    <property type="match status" value="2"/>
</dbReference>
<evidence type="ECO:0000313" key="6">
    <source>
        <dbReference type="Proteomes" id="UP000319949"/>
    </source>
</evidence>
<protein>
    <submittedName>
        <fullName evidence="5">Alpha-glucosidase</fullName>
    </submittedName>
</protein>
<evidence type="ECO:0000256" key="3">
    <source>
        <dbReference type="ARBA" id="ARBA00023295"/>
    </source>
</evidence>
<keyword evidence="6" id="KW-1185">Reference proteome</keyword>
<evidence type="ECO:0000259" key="4">
    <source>
        <dbReference type="SMART" id="SM00642"/>
    </source>
</evidence>
<dbReference type="PANTHER" id="PTHR10357:SF179">
    <property type="entry name" value="NEUTRAL AND BASIC AMINO ACID TRANSPORT PROTEIN RBAT"/>
    <property type="match status" value="1"/>
</dbReference>
<reference evidence="5 6" key="1">
    <citation type="submission" date="2019-06" db="EMBL/GenBank/DDBJ databases">
        <title>Genomic Encyclopedia of Type Strains, Phase IV (KMG-V): Genome sequencing to study the core and pangenomes of soil and plant-associated prokaryotes.</title>
        <authorList>
            <person name="Whitman W."/>
        </authorList>
    </citation>
    <scope>NUCLEOTIDE SEQUENCE [LARGE SCALE GENOMIC DNA]</scope>
    <source>
        <strain evidence="5 6">BR 510</strain>
    </source>
</reference>
<dbReference type="PANTHER" id="PTHR10357">
    <property type="entry name" value="ALPHA-AMYLASE FAMILY MEMBER"/>
    <property type="match status" value="1"/>
</dbReference>
<evidence type="ECO:0000256" key="1">
    <source>
        <dbReference type="ARBA" id="ARBA00008061"/>
    </source>
</evidence>
<dbReference type="SMART" id="SM00642">
    <property type="entry name" value="Aamy"/>
    <property type="match status" value="1"/>
</dbReference>
<dbReference type="Gene3D" id="3.90.400.10">
    <property type="entry name" value="Oligo-1,6-glucosidase, Domain 2"/>
    <property type="match status" value="1"/>
</dbReference>
<dbReference type="InterPro" id="IPR017853">
    <property type="entry name" value="GH"/>
</dbReference>
<gene>
    <name evidence="5" type="ORF">FBZ96_101747</name>
</gene>
<dbReference type="Pfam" id="PF00128">
    <property type="entry name" value="Alpha-amylase"/>
    <property type="match status" value="1"/>
</dbReference>
<dbReference type="CDD" id="cd11331">
    <property type="entry name" value="AmyAc_OligoGlu_like"/>
    <property type="match status" value="1"/>
</dbReference>